<accession>A0A061QRQ9</accession>
<name>A0A061QRQ9_9CHLO</name>
<dbReference type="EMBL" id="GBEZ01024600">
    <property type="protein sequence ID" value="JAC62403.1"/>
    <property type="molecule type" value="Transcribed_RNA"/>
</dbReference>
<evidence type="ECO:0000313" key="1">
    <source>
        <dbReference type="EMBL" id="JAC62403.1"/>
    </source>
</evidence>
<organism evidence="1">
    <name type="scientific">Tetraselmis sp. GSL018</name>
    <dbReference type="NCBI Taxonomy" id="582737"/>
    <lineage>
        <taxon>Eukaryota</taxon>
        <taxon>Viridiplantae</taxon>
        <taxon>Chlorophyta</taxon>
        <taxon>core chlorophytes</taxon>
        <taxon>Chlorodendrophyceae</taxon>
        <taxon>Chlorodendrales</taxon>
        <taxon>Chlorodendraceae</taxon>
        <taxon>Tetraselmis</taxon>
    </lineage>
</organism>
<dbReference type="AlphaFoldDB" id="A0A061QRQ9"/>
<proteinExistence type="predicted"/>
<protein>
    <submittedName>
        <fullName evidence="1">Uncharacterized protein</fullName>
    </submittedName>
</protein>
<gene>
    <name evidence="1" type="ORF">TSPGSL018_23458</name>
</gene>
<feature type="non-terminal residue" evidence="1">
    <location>
        <position position="54"/>
    </location>
</feature>
<sequence length="54" mass="5940">MPGRSSELETLRNQRHAGWALGFQETAGIVPGIESCLHASQALDSYGRAKERKK</sequence>
<reference evidence="1" key="1">
    <citation type="submission" date="2014-05" db="EMBL/GenBank/DDBJ databases">
        <title>The transcriptome of the halophilic microalga Tetraselmis sp. GSL018 isolated from the Great Salt Lake, Utah.</title>
        <authorList>
            <person name="Jinkerson R.E."/>
            <person name="D'Adamo S."/>
            <person name="Posewitz M.C."/>
        </authorList>
    </citation>
    <scope>NUCLEOTIDE SEQUENCE</scope>
    <source>
        <strain evidence="1">GSL018</strain>
    </source>
</reference>